<evidence type="ECO:0000256" key="3">
    <source>
        <dbReference type="ARBA" id="ARBA00022448"/>
    </source>
</evidence>
<evidence type="ECO:0000256" key="8">
    <source>
        <dbReference type="SAM" id="Phobius"/>
    </source>
</evidence>
<comment type="subcellular location">
    <subcellularLocation>
        <location evidence="1">Cell membrane</location>
        <topology evidence="1">Multi-pass membrane protein</topology>
    </subcellularLocation>
</comment>
<evidence type="ECO:0000313" key="9">
    <source>
        <dbReference type="EMBL" id="ATZ17549.1"/>
    </source>
</evidence>
<dbReference type="AlphaFoldDB" id="A0A2K8NUR4"/>
<keyword evidence="5 8" id="KW-0812">Transmembrane</keyword>
<name>A0A2K8NUR4_9MOLU</name>
<keyword evidence="4" id="KW-1003">Cell membrane</keyword>
<keyword evidence="10" id="KW-1185">Reference proteome</keyword>
<reference evidence="9 10" key="1">
    <citation type="submission" date="2017-11" db="EMBL/GenBank/DDBJ databases">
        <title>Genome sequence of Entomoplasma luminosum PIMN-1 (ATCC 49195).</title>
        <authorList>
            <person name="Lo W.-S."/>
            <person name="Gasparich G.E."/>
            <person name="Kuo C.-H."/>
        </authorList>
    </citation>
    <scope>NUCLEOTIDE SEQUENCE [LARGE SCALE GENOMIC DNA]</scope>
    <source>
        <strain evidence="9 10">PIMN-1</strain>
    </source>
</reference>
<evidence type="ECO:0000256" key="6">
    <source>
        <dbReference type="ARBA" id="ARBA00022989"/>
    </source>
</evidence>
<proteinExistence type="inferred from homology"/>
<dbReference type="NCBIfam" id="TIGR01528">
    <property type="entry name" value="NMN_trans_PnuC"/>
    <property type="match status" value="1"/>
</dbReference>
<comment type="similarity">
    <text evidence="2">Belongs to the nicotinamide ribonucleoside (NR) uptake permease (TC 4.B.1) family.</text>
</comment>
<evidence type="ECO:0000256" key="7">
    <source>
        <dbReference type="ARBA" id="ARBA00023136"/>
    </source>
</evidence>
<dbReference type="InterPro" id="IPR006419">
    <property type="entry name" value="NMN_transpt_PnuC"/>
</dbReference>
<keyword evidence="7 8" id="KW-0472">Membrane</keyword>
<sequence length="324" mass="36851">MTNTIQSKQKTNINFMGYQNVIKDIKELSKGFKILLLVGGIVLIFFGFFSIEVFTDPENQLPTHLKYMVGSHFSPFKQYAESFINGSPIGRHGAGIALASSILYSINGIAAFSGLLAVAMVVGGKTSQWFWGIINGILYGTFAIVAGYIGDFLGQIMIVIGAVIGWCLFTFVYKEEKFRSLKDLRQWWLKIVCLVLGLGIMIGFCFGWYYMIPVAYEGMFGLEYTKVVTSTQHFFDGVSNGVNMFAYFMQIAFITEQWWIWELTNIFKILMYSPVGLNENYVITMMIQYVVWTIISGYGLYKLEIAPLYQKIITKIKVQKQHKK</sequence>
<dbReference type="Pfam" id="PF04973">
    <property type="entry name" value="NMN_transporter"/>
    <property type="match status" value="1"/>
</dbReference>
<feature type="transmembrane region" description="Helical" evidence="8">
    <location>
        <begin position="129"/>
        <end position="150"/>
    </location>
</feature>
<dbReference type="GO" id="GO:0034257">
    <property type="term" value="F:nicotinamide riboside transmembrane transporter activity"/>
    <property type="evidence" value="ECO:0007669"/>
    <property type="project" value="InterPro"/>
</dbReference>
<evidence type="ECO:0000256" key="2">
    <source>
        <dbReference type="ARBA" id="ARBA00006669"/>
    </source>
</evidence>
<dbReference type="RefSeq" id="WP_025734760.1">
    <property type="nucleotide sequence ID" value="NZ_CP024963.1"/>
</dbReference>
<gene>
    <name evidence="9" type="ORF">ELUMI_v1c08280</name>
</gene>
<dbReference type="KEGG" id="elj:ELUMI_v1c08280"/>
<dbReference type="Proteomes" id="UP000232063">
    <property type="component" value="Chromosome"/>
</dbReference>
<keyword evidence="6 8" id="KW-1133">Transmembrane helix</keyword>
<dbReference type="EMBL" id="CP024963">
    <property type="protein sequence ID" value="ATZ17549.1"/>
    <property type="molecule type" value="Genomic_DNA"/>
</dbReference>
<dbReference type="PANTHER" id="PTHR36122:SF2">
    <property type="entry name" value="NICOTINAMIDE RIBOSIDE TRANSPORTER PNUC"/>
    <property type="match status" value="1"/>
</dbReference>
<keyword evidence="3" id="KW-0813">Transport</keyword>
<evidence type="ECO:0000313" key="10">
    <source>
        <dbReference type="Proteomes" id="UP000232063"/>
    </source>
</evidence>
<dbReference type="GO" id="GO:0005886">
    <property type="term" value="C:plasma membrane"/>
    <property type="evidence" value="ECO:0007669"/>
    <property type="project" value="UniProtKB-SubCell"/>
</dbReference>
<evidence type="ECO:0008006" key="11">
    <source>
        <dbReference type="Google" id="ProtNLM"/>
    </source>
</evidence>
<organism evidence="9 10">
    <name type="scientific">Williamsoniiplasma luminosum</name>
    <dbReference type="NCBI Taxonomy" id="214888"/>
    <lineage>
        <taxon>Bacteria</taxon>
        <taxon>Bacillati</taxon>
        <taxon>Mycoplasmatota</taxon>
        <taxon>Mollicutes</taxon>
        <taxon>Entomoplasmatales</taxon>
        <taxon>Williamsoniiplasma</taxon>
    </lineage>
</organism>
<feature type="transmembrane region" description="Helical" evidence="8">
    <location>
        <begin position="156"/>
        <end position="175"/>
    </location>
</feature>
<evidence type="ECO:0000256" key="5">
    <source>
        <dbReference type="ARBA" id="ARBA00022692"/>
    </source>
</evidence>
<feature type="transmembrane region" description="Helical" evidence="8">
    <location>
        <begin position="102"/>
        <end position="122"/>
    </location>
</feature>
<evidence type="ECO:0000256" key="4">
    <source>
        <dbReference type="ARBA" id="ARBA00022475"/>
    </source>
</evidence>
<feature type="transmembrane region" description="Helical" evidence="8">
    <location>
        <begin position="187"/>
        <end position="211"/>
    </location>
</feature>
<dbReference type="PANTHER" id="PTHR36122">
    <property type="entry name" value="NICOTINAMIDE RIBOSIDE TRANSPORTER PNUC"/>
    <property type="match status" value="1"/>
</dbReference>
<evidence type="ECO:0000256" key="1">
    <source>
        <dbReference type="ARBA" id="ARBA00004651"/>
    </source>
</evidence>
<accession>A0A2K8NUR4</accession>
<dbReference type="OrthoDB" id="388122at2"/>
<feature type="transmembrane region" description="Helical" evidence="8">
    <location>
        <begin position="32"/>
        <end position="51"/>
    </location>
</feature>
<protein>
    <recommendedName>
        <fullName evidence="11">Nicotinamide mononucleotide transporter</fullName>
    </recommendedName>
</protein>
<feature type="transmembrane region" description="Helical" evidence="8">
    <location>
        <begin position="281"/>
        <end position="301"/>
    </location>
</feature>